<keyword evidence="3" id="KW-1185">Reference proteome</keyword>
<dbReference type="AlphaFoldDB" id="A0A4Y3WWA0"/>
<name>A0A4Y3WWA0_9PSEU</name>
<dbReference type="OrthoDB" id="3711227at2"/>
<dbReference type="Proteomes" id="UP000320338">
    <property type="component" value="Unassembled WGS sequence"/>
</dbReference>
<accession>A0A4Y3WWA0</accession>
<evidence type="ECO:0000313" key="3">
    <source>
        <dbReference type="Proteomes" id="UP000320338"/>
    </source>
</evidence>
<dbReference type="RefSeq" id="WP_141281800.1">
    <property type="nucleotide sequence ID" value="NZ_BAAARZ010000028.1"/>
</dbReference>
<dbReference type="InterPro" id="IPR005531">
    <property type="entry name" value="Asp23"/>
</dbReference>
<reference evidence="2 3" key="1">
    <citation type="submission" date="2019-06" db="EMBL/GenBank/DDBJ databases">
        <title>Whole genome shotgun sequence of Pseudonocardia hydrocarbonoxydans NBRC 14498.</title>
        <authorList>
            <person name="Hosoyama A."/>
            <person name="Uohara A."/>
            <person name="Ohji S."/>
            <person name="Ichikawa N."/>
        </authorList>
    </citation>
    <scope>NUCLEOTIDE SEQUENCE [LARGE SCALE GENOMIC DNA]</scope>
    <source>
        <strain evidence="2 3">NBRC 14498</strain>
    </source>
</reference>
<gene>
    <name evidence="2" type="ORF">PHY01_46530</name>
</gene>
<sequence length="201" mass="21162">MTIPRSDGRLACGRDVQGILDQVAEGRAAERDAHQSGCLHCWAALAEYDRLWSPVRELAAERVEAPASVLEVALEKIRQVVEHADYGLLGSAEGLTRISVRVVVAIARRSAQEVPGVRVALSRYRPGPGAEGGTAAASPRAAAGVTGGTTTVEVTLAADYGTDLVDLGDRVRRAVAARVRELTGMEPASVSVVVDDVLGER</sequence>
<comment type="similarity">
    <text evidence="1">Belongs to the asp23 family.</text>
</comment>
<dbReference type="Pfam" id="PF03780">
    <property type="entry name" value="Asp23"/>
    <property type="match status" value="1"/>
</dbReference>
<protein>
    <recommendedName>
        <fullName evidence="4">Asp23/Gls24 family envelope stress response protein</fullName>
    </recommendedName>
</protein>
<evidence type="ECO:0008006" key="4">
    <source>
        <dbReference type="Google" id="ProtNLM"/>
    </source>
</evidence>
<evidence type="ECO:0000256" key="1">
    <source>
        <dbReference type="ARBA" id="ARBA00005721"/>
    </source>
</evidence>
<proteinExistence type="inferred from homology"/>
<comment type="caution">
    <text evidence="2">The sequence shown here is derived from an EMBL/GenBank/DDBJ whole genome shotgun (WGS) entry which is preliminary data.</text>
</comment>
<organism evidence="2 3">
    <name type="scientific">Pseudonocardia hydrocarbonoxydans</name>
    <dbReference type="NCBI Taxonomy" id="76726"/>
    <lineage>
        <taxon>Bacteria</taxon>
        <taxon>Bacillati</taxon>
        <taxon>Actinomycetota</taxon>
        <taxon>Actinomycetes</taxon>
        <taxon>Pseudonocardiales</taxon>
        <taxon>Pseudonocardiaceae</taxon>
        <taxon>Pseudonocardia</taxon>
    </lineage>
</organism>
<evidence type="ECO:0000313" key="2">
    <source>
        <dbReference type="EMBL" id="GEC22370.1"/>
    </source>
</evidence>
<dbReference type="EMBL" id="BJNG01000043">
    <property type="protein sequence ID" value="GEC22370.1"/>
    <property type="molecule type" value="Genomic_DNA"/>
</dbReference>